<reference evidence="1 2" key="1">
    <citation type="submission" date="2015-07" db="EMBL/GenBank/DDBJ databases">
        <title>Draft genome of Enhydrobacter aerosaccus.</title>
        <authorList>
            <person name="Wang X."/>
        </authorList>
    </citation>
    <scope>NUCLEOTIDE SEQUENCE [LARGE SCALE GENOMIC DNA]</scope>
    <source>
        <strain evidence="1 2">CGMCC9176</strain>
    </source>
</reference>
<keyword evidence="2" id="KW-1185">Reference proteome</keyword>
<evidence type="ECO:0000313" key="2">
    <source>
        <dbReference type="Proteomes" id="UP000053900"/>
    </source>
</evidence>
<dbReference type="EMBL" id="LGSW01000001">
    <property type="protein sequence ID" value="KND22870.1"/>
    <property type="molecule type" value="Genomic_DNA"/>
</dbReference>
<sequence length="65" mass="7368">MTVTNIIFWHVDTIMVNICKNSSDVNGFLSFQVILKPAVRQCSAMTGKKLNFEKMKKNVTKCLTT</sequence>
<dbReference type="Proteomes" id="UP000053900">
    <property type="component" value="Unassembled WGS sequence"/>
</dbReference>
<protein>
    <submittedName>
        <fullName evidence="1">Uncharacterized protein</fullName>
    </submittedName>
</protein>
<accession>A0ABR5IPA7</accession>
<organism evidence="1 2">
    <name type="scientific">Enhydrobacter aerosaccus</name>
    <dbReference type="NCBI Taxonomy" id="225324"/>
    <lineage>
        <taxon>Bacteria</taxon>
        <taxon>Pseudomonadati</taxon>
        <taxon>Pseudomonadota</taxon>
        <taxon>Alphaproteobacteria</taxon>
        <taxon>Hyphomicrobiales</taxon>
        <taxon>Enhydrobacter</taxon>
    </lineage>
</organism>
<proteinExistence type="predicted"/>
<evidence type="ECO:0000313" key="1">
    <source>
        <dbReference type="EMBL" id="KND22870.1"/>
    </source>
</evidence>
<comment type="caution">
    <text evidence="1">The sequence shown here is derived from an EMBL/GenBank/DDBJ whole genome shotgun (WGS) entry which is preliminary data.</text>
</comment>
<gene>
    <name evidence="1" type="ORF">AFK20_01950</name>
</gene>
<name>A0ABR5IPA7_9HYPH</name>